<dbReference type="AlphaFoldDB" id="A0A8H6YLC2"/>
<feature type="transmembrane region" description="Helical" evidence="2">
    <location>
        <begin position="70"/>
        <end position="89"/>
    </location>
</feature>
<feature type="compositionally biased region" description="Polar residues" evidence="1">
    <location>
        <begin position="133"/>
        <end position="146"/>
    </location>
</feature>
<keyword evidence="2" id="KW-0812">Transmembrane</keyword>
<dbReference type="EMBL" id="JACAZH010000008">
    <property type="protein sequence ID" value="KAF7361139.1"/>
    <property type="molecule type" value="Genomic_DNA"/>
</dbReference>
<feature type="region of interest" description="Disordered" evidence="1">
    <location>
        <begin position="324"/>
        <end position="352"/>
    </location>
</feature>
<comment type="caution">
    <text evidence="3">The sequence shown here is derived from an EMBL/GenBank/DDBJ whole genome shotgun (WGS) entry which is preliminary data.</text>
</comment>
<evidence type="ECO:0000313" key="3">
    <source>
        <dbReference type="EMBL" id="KAF7361139.1"/>
    </source>
</evidence>
<evidence type="ECO:0008006" key="5">
    <source>
        <dbReference type="Google" id="ProtNLM"/>
    </source>
</evidence>
<gene>
    <name evidence="3" type="ORF">MSAN_01145700</name>
</gene>
<protein>
    <recommendedName>
        <fullName evidence="5">Transmembrane protein</fullName>
    </recommendedName>
</protein>
<keyword evidence="2" id="KW-1133">Transmembrane helix</keyword>
<evidence type="ECO:0000313" key="4">
    <source>
        <dbReference type="Proteomes" id="UP000623467"/>
    </source>
</evidence>
<organism evidence="3 4">
    <name type="scientific">Mycena sanguinolenta</name>
    <dbReference type="NCBI Taxonomy" id="230812"/>
    <lineage>
        <taxon>Eukaryota</taxon>
        <taxon>Fungi</taxon>
        <taxon>Dikarya</taxon>
        <taxon>Basidiomycota</taxon>
        <taxon>Agaricomycotina</taxon>
        <taxon>Agaricomycetes</taxon>
        <taxon>Agaricomycetidae</taxon>
        <taxon>Agaricales</taxon>
        <taxon>Marasmiineae</taxon>
        <taxon>Mycenaceae</taxon>
        <taxon>Mycena</taxon>
    </lineage>
</organism>
<feature type="region of interest" description="Disordered" evidence="1">
    <location>
        <begin position="133"/>
        <end position="159"/>
    </location>
</feature>
<proteinExistence type="predicted"/>
<dbReference type="Proteomes" id="UP000623467">
    <property type="component" value="Unassembled WGS sequence"/>
</dbReference>
<reference evidence="3" key="1">
    <citation type="submission" date="2020-05" db="EMBL/GenBank/DDBJ databases">
        <title>Mycena genomes resolve the evolution of fungal bioluminescence.</title>
        <authorList>
            <person name="Tsai I.J."/>
        </authorList>
    </citation>
    <scope>NUCLEOTIDE SEQUENCE</scope>
    <source>
        <strain evidence="3">160909Yilan</strain>
    </source>
</reference>
<evidence type="ECO:0000256" key="2">
    <source>
        <dbReference type="SAM" id="Phobius"/>
    </source>
</evidence>
<feature type="transmembrane region" description="Helical" evidence="2">
    <location>
        <begin position="43"/>
        <end position="63"/>
    </location>
</feature>
<keyword evidence="2" id="KW-0472">Membrane</keyword>
<accession>A0A8H6YLC2</accession>
<dbReference type="OrthoDB" id="3036966at2759"/>
<evidence type="ECO:0000256" key="1">
    <source>
        <dbReference type="SAM" id="MobiDB-lite"/>
    </source>
</evidence>
<keyword evidence="4" id="KW-1185">Reference proteome</keyword>
<sequence length="385" mass="41628">MRMNSDNDPAFRTRWRGHLSGLEQRYALPAKQFLQESYEERPLATTAMVLFVASSFVPVVVAAALAAFTICFAVAAALVILLGLALFLTVVLSSALFHSTVITLLGAGALRLMRSHGGWNSFKAFFDTSRSTMSDAPSETSNSSPTPARDNSPAGPPMANSGKNILPSNLLPLLTHGSRKLALLAFILACKAISLLTSPRAVRHKRVSYRTPLWRTPLQLRPRFVRSPPAAAHARLPVRHARVPTHPPCFTILVPIVRGMIRLSSAILRSESVAQLRAGLMRVWAAVALTVEQWVREVLATVVAVLRTELERWEAAAASASNLQPGSVHMETAAESEASIKHTPQPEDTEAYEMVSPVVVAGTSTSDLGEMSTLRARKISGGSED</sequence>
<name>A0A8H6YLC2_9AGAR</name>